<evidence type="ECO:0000256" key="4">
    <source>
        <dbReference type="ARBA" id="ARBA00022968"/>
    </source>
</evidence>
<dbReference type="Gene3D" id="3.10.100.10">
    <property type="entry name" value="Mannose-Binding Protein A, subunit A"/>
    <property type="match status" value="1"/>
</dbReference>
<feature type="domain" description="C-type lectin" evidence="9">
    <location>
        <begin position="135"/>
        <end position="245"/>
    </location>
</feature>
<dbReference type="InterPro" id="IPR001304">
    <property type="entry name" value="C-type_lectin-like"/>
</dbReference>
<reference evidence="11" key="1">
    <citation type="submission" date="2025-08" db="UniProtKB">
        <authorList>
            <consortium name="RefSeq"/>
        </authorList>
    </citation>
    <scope>IDENTIFICATION</scope>
    <source>
        <tissue evidence="11">Liver</tissue>
    </source>
</reference>
<evidence type="ECO:0000256" key="3">
    <source>
        <dbReference type="ARBA" id="ARBA00022734"/>
    </source>
</evidence>
<dbReference type="GO" id="GO:0009986">
    <property type="term" value="C:cell surface"/>
    <property type="evidence" value="ECO:0007669"/>
    <property type="project" value="TreeGrafter"/>
</dbReference>
<sequence>MDSSRVYGSLKTSRTPEYKPVSLSFLPSELVTVHSSLLVSKMDSSRVYGNVKTFSTPSSLSSGACRCPHWHQLALKLSCAGLILLFLSLIGLSVLVRFLVQKPPIAKYSVASQENRTEPTGGSAMLKCPRDWHSYREKCLFISQTSGPWSEGLTDCSVKEATLLFIEDEEELKFIRDFLKSKEREFFIGLHYVSAEKMWKWINGSTLNPDLLQVTGKAKEDSCAVISKTEVFSDTCSADNRWICQKKLKHD</sequence>
<dbReference type="PANTHER" id="PTHR46784">
    <property type="entry name" value="KILLER CELL LECTIN-LIKE RECEPTOR SUBFAMILY B MEMBER 1"/>
    <property type="match status" value="1"/>
</dbReference>
<dbReference type="InterPro" id="IPR033992">
    <property type="entry name" value="NKR-like_CTLD"/>
</dbReference>
<dbReference type="PANTHER" id="PTHR46784:SF3">
    <property type="entry name" value="KILLER CELL LECTIN-LIKE RECEPTOR SUBFAMILY B MEMBER 1F"/>
    <property type="match status" value="1"/>
</dbReference>
<keyword evidence="7" id="KW-1015">Disulfide bond</keyword>
<organism evidence="10 11">
    <name type="scientific">Mesocricetus auratus</name>
    <name type="common">Golden hamster</name>
    <dbReference type="NCBI Taxonomy" id="10036"/>
    <lineage>
        <taxon>Eukaryota</taxon>
        <taxon>Metazoa</taxon>
        <taxon>Chordata</taxon>
        <taxon>Craniata</taxon>
        <taxon>Vertebrata</taxon>
        <taxon>Euteleostomi</taxon>
        <taxon>Mammalia</taxon>
        <taxon>Eutheria</taxon>
        <taxon>Euarchontoglires</taxon>
        <taxon>Glires</taxon>
        <taxon>Rodentia</taxon>
        <taxon>Myomorpha</taxon>
        <taxon>Muroidea</taxon>
        <taxon>Cricetidae</taxon>
        <taxon>Cricetinae</taxon>
        <taxon>Mesocricetus</taxon>
    </lineage>
</organism>
<protein>
    <submittedName>
        <fullName evidence="11">Killer cell lectin-like receptor subfamily B member 1F isoform X1</fullName>
    </submittedName>
</protein>
<dbReference type="InterPro" id="IPR016187">
    <property type="entry name" value="CTDL_fold"/>
</dbReference>
<keyword evidence="5 8" id="KW-1133">Transmembrane helix</keyword>
<dbReference type="AlphaFoldDB" id="A0A3Q0DDT2"/>
<dbReference type="GO" id="GO:0038023">
    <property type="term" value="F:signaling receptor activity"/>
    <property type="evidence" value="ECO:0007669"/>
    <property type="project" value="TreeGrafter"/>
</dbReference>
<dbReference type="Pfam" id="PF00059">
    <property type="entry name" value="Lectin_C"/>
    <property type="match status" value="1"/>
</dbReference>
<dbReference type="InterPro" id="IPR051527">
    <property type="entry name" value="KLR_subfamily_B"/>
</dbReference>
<keyword evidence="6 8" id="KW-0472">Membrane</keyword>
<dbReference type="OrthoDB" id="538816at2759"/>
<dbReference type="GO" id="GO:0042269">
    <property type="term" value="P:regulation of natural killer cell mediated cytotoxicity"/>
    <property type="evidence" value="ECO:0007669"/>
    <property type="project" value="TreeGrafter"/>
</dbReference>
<gene>
    <name evidence="11" type="primary">LOC101839334</name>
</gene>
<dbReference type="GeneID" id="101839334"/>
<evidence type="ECO:0000256" key="5">
    <source>
        <dbReference type="ARBA" id="ARBA00022989"/>
    </source>
</evidence>
<keyword evidence="2 8" id="KW-0812">Transmembrane</keyword>
<evidence type="ECO:0000313" key="10">
    <source>
        <dbReference type="Proteomes" id="UP000886700"/>
    </source>
</evidence>
<evidence type="ECO:0000313" key="11">
    <source>
        <dbReference type="RefSeq" id="XP_021090958.1"/>
    </source>
</evidence>
<feature type="transmembrane region" description="Helical" evidence="8">
    <location>
        <begin position="80"/>
        <end position="100"/>
    </location>
</feature>
<proteinExistence type="predicted"/>
<keyword evidence="10" id="KW-1185">Reference proteome</keyword>
<dbReference type="GO" id="GO:0005886">
    <property type="term" value="C:plasma membrane"/>
    <property type="evidence" value="ECO:0007669"/>
    <property type="project" value="TreeGrafter"/>
</dbReference>
<evidence type="ECO:0000256" key="1">
    <source>
        <dbReference type="ARBA" id="ARBA00004606"/>
    </source>
</evidence>
<evidence type="ECO:0000259" key="9">
    <source>
        <dbReference type="PROSITE" id="PS50041"/>
    </source>
</evidence>
<dbReference type="SMART" id="SM00034">
    <property type="entry name" value="CLECT"/>
    <property type="match status" value="1"/>
</dbReference>
<evidence type="ECO:0000256" key="6">
    <source>
        <dbReference type="ARBA" id="ARBA00023136"/>
    </source>
</evidence>
<dbReference type="CDD" id="cd03593">
    <property type="entry name" value="CLECT_NK_receptors_like"/>
    <property type="match status" value="1"/>
</dbReference>
<keyword evidence="3" id="KW-0430">Lectin</keyword>
<evidence type="ECO:0000256" key="2">
    <source>
        <dbReference type="ARBA" id="ARBA00022692"/>
    </source>
</evidence>
<dbReference type="PROSITE" id="PS50041">
    <property type="entry name" value="C_TYPE_LECTIN_2"/>
    <property type="match status" value="1"/>
</dbReference>
<dbReference type="GO" id="GO:0030246">
    <property type="term" value="F:carbohydrate binding"/>
    <property type="evidence" value="ECO:0007669"/>
    <property type="project" value="UniProtKB-KW"/>
</dbReference>
<accession>A0A3Q0DDT2</accession>
<dbReference type="Proteomes" id="UP000886700">
    <property type="component" value="Unplaced"/>
</dbReference>
<dbReference type="InterPro" id="IPR016186">
    <property type="entry name" value="C-type_lectin-like/link_sf"/>
</dbReference>
<name>A0A3Q0DDT2_MESAU</name>
<comment type="subcellular location">
    <subcellularLocation>
        <location evidence="1">Membrane</location>
        <topology evidence="1">Single-pass type II membrane protein</topology>
    </subcellularLocation>
</comment>
<keyword evidence="4" id="KW-0735">Signal-anchor</keyword>
<evidence type="ECO:0000256" key="7">
    <source>
        <dbReference type="ARBA" id="ARBA00023157"/>
    </source>
</evidence>
<dbReference type="RefSeq" id="XP_021090958.1">
    <property type="nucleotide sequence ID" value="XM_021235299.2"/>
</dbReference>
<evidence type="ECO:0000256" key="8">
    <source>
        <dbReference type="SAM" id="Phobius"/>
    </source>
</evidence>
<dbReference type="SUPFAM" id="SSF56436">
    <property type="entry name" value="C-type lectin-like"/>
    <property type="match status" value="1"/>
</dbReference>